<dbReference type="RefSeq" id="WP_354144433.1">
    <property type="nucleotide sequence ID" value="NZ_JAZDQV010000005.1"/>
</dbReference>
<dbReference type="PROSITE" id="PS50005">
    <property type="entry name" value="TPR"/>
    <property type="match status" value="1"/>
</dbReference>
<dbReference type="Proteomes" id="UP001343492">
    <property type="component" value="Unassembled WGS sequence"/>
</dbReference>
<name>A0ABU7GE95_9SPHN</name>
<keyword evidence="3" id="KW-0732">Signal</keyword>
<feature type="region of interest" description="Disordered" evidence="2">
    <location>
        <begin position="276"/>
        <end position="380"/>
    </location>
</feature>
<dbReference type="PROSITE" id="PS51724">
    <property type="entry name" value="SPOR"/>
    <property type="match status" value="1"/>
</dbReference>
<evidence type="ECO:0000259" key="4">
    <source>
        <dbReference type="PROSITE" id="PS51724"/>
    </source>
</evidence>
<dbReference type="SUPFAM" id="SSF110997">
    <property type="entry name" value="Sporulation related repeat"/>
    <property type="match status" value="1"/>
</dbReference>
<accession>A0ABU7GE95</accession>
<evidence type="ECO:0000256" key="2">
    <source>
        <dbReference type="SAM" id="MobiDB-lite"/>
    </source>
</evidence>
<evidence type="ECO:0000256" key="3">
    <source>
        <dbReference type="SAM" id="SignalP"/>
    </source>
</evidence>
<dbReference type="SUPFAM" id="SSF48452">
    <property type="entry name" value="TPR-like"/>
    <property type="match status" value="1"/>
</dbReference>
<gene>
    <name evidence="5" type="ORF">VRS74_06465</name>
</gene>
<feature type="chain" id="PRO_5046669374" evidence="3">
    <location>
        <begin position="23"/>
        <end position="464"/>
    </location>
</feature>
<dbReference type="InterPro" id="IPR011990">
    <property type="entry name" value="TPR-like_helical_dom_sf"/>
</dbReference>
<dbReference type="EMBL" id="JAZDQV010000005">
    <property type="protein sequence ID" value="MEE1877326.1"/>
    <property type="molecule type" value="Genomic_DNA"/>
</dbReference>
<feature type="signal peptide" evidence="3">
    <location>
        <begin position="1"/>
        <end position="22"/>
    </location>
</feature>
<dbReference type="Gene3D" id="3.30.70.1070">
    <property type="entry name" value="Sporulation related repeat"/>
    <property type="match status" value="1"/>
</dbReference>
<evidence type="ECO:0000313" key="5">
    <source>
        <dbReference type="EMBL" id="MEE1877326.1"/>
    </source>
</evidence>
<reference evidence="5 6" key="1">
    <citation type="submission" date="2024-01" db="EMBL/GenBank/DDBJ databases">
        <title>The genome sequence of Erythrobacteraceae sp. strain 1XM1-14.</title>
        <authorList>
            <person name="Liu Y."/>
        </authorList>
    </citation>
    <scope>NUCLEOTIDE SEQUENCE [LARGE SCALE GENOMIC DNA]</scope>
    <source>
        <strain evidence="5 6">1XM1-14</strain>
    </source>
</reference>
<dbReference type="Pfam" id="PF05036">
    <property type="entry name" value="SPOR"/>
    <property type="match status" value="1"/>
</dbReference>
<keyword evidence="1" id="KW-0802">TPR repeat</keyword>
<evidence type="ECO:0000313" key="6">
    <source>
        <dbReference type="Proteomes" id="UP001343492"/>
    </source>
</evidence>
<dbReference type="InterPro" id="IPR019734">
    <property type="entry name" value="TPR_rpt"/>
</dbReference>
<evidence type="ECO:0000256" key="1">
    <source>
        <dbReference type="PROSITE-ProRule" id="PRU00339"/>
    </source>
</evidence>
<proteinExistence type="predicted"/>
<feature type="repeat" description="TPR" evidence="1">
    <location>
        <begin position="65"/>
        <end position="98"/>
    </location>
</feature>
<organism evidence="5 6">
    <name type="scientific">Altererythrobacter litoralis</name>
    <dbReference type="NCBI Taxonomy" id="3113904"/>
    <lineage>
        <taxon>Bacteria</taxon>
        <taxon>Pseudomonadati</taxon>
        <taxon>Pseudomonadota</taxon>
        <taxon>Alphaproteobacteria</taxon>
        <taxon>Sphingomonadales</taxon>
        <taxon>Erythrobacteraceae</taxon>
        <taxon>Altererythrobacter</taxon>
    </lineage>
</organism>
<sequence>MPARNFALPLAIAAMTMSASLAGPLSAQQTAGGATSREVVQSLPTPEVERLRAALQRLATEAESVDALIDAGDASLAVGDLEASLGFFGRALELSSENARAKLGLASVYLRSRRPLDALQMFAEAERAGASTADFLDDLGLVQDLVGNNAQAQQSYRTMLATKPGDDETRRRLAISLAISGDRAGFEAALLPLLQRQDLAAHRARAFGLAILGDTKEAAALTGQLMPPDLASRMTPYLDYMPRLTRAQQAAAANLGIFPRAAEIGRDDPNIARVASSADRSAAKADDRLAPRGTPLGERTPARTSPATQQPEASSRLAQVSREQASAQPASVSEAFTELAGPVSASRRPGEGAVDITAIEIPRESREPPKPAPRAHPSRHWVQLATGRDRDALSFDWRRMARKAPDLLGERSPYVVRWGQANRLLAGPFPTQDAAREMVRALRQQGFDSFTYTSPAGEKIIELK</sequence>
<feature type="compositionally biased region" description="Basic and acidic residues" evidence="2">
    <location>
        <begin position="281"/>
        <end position="290"/>
    </location>
</feature>
<dbReference type="InterPro" id="IPR036680">
    <property type="entry name" value="SPOR-like_sf"/>
</dbReference>
<feature type="domain" description="SPOR" evidence="4">
    <location>
        <begin position="374"/>
        <end position="454"/>
    </location>
</feature>
<dbReference type="InterPro" id="IPR007730">
    <property type="entry name" value="SPOR-like_dom"/>
</dbReference>
<keyword evidence="6" id="KW-1185">Reference proteome</keyword>
<comment type="caution">
    <text evidence="5">The sequence shown here is derived from an EMBL/GenBank/DDBJ whole genome shotgun (WGS) entry which is preliminary data.</text>
</comment>
<dbReference type="Gene3D" id="1.25.40.10">
    <property type="entry name" value="Tetratricopeptide repeat domain"/>
    <property type="match status" value="1"/>
</dbReference>
<feature type="compositionally biased region" description="Polar residues" evidence="2">
    <location>
        <begin position="302"/>
        <end position="331"/>
    </location>
</feature>
<protein>
    <submittedName>
        <fullName evidence="5">SPOR domain-containing protein</fullName>
    </submittedName>
</protein>